<evidence type="ECO:0008006" key="4">
    <source>
        <dbReference type="Google" id="ProtNLM"/>
    </source>
</evidence>
<dbReference type="Proteomes" id="UP000039865">
    <property type="component" value="Unassembled WGS sequence"/>
</dbReference>
<proteinExistence type="predicted"/>
<dbReference type="InParanoid" id="A0A078A6I9"/>
<name>A0A078A6I9_STYLE</name>
<evidence type="ECO:0000256" key="1">
    <source>
        <dbReference type="SAM" id="Phobius"/>
    </source>
</evidence>
<reference evidence="2 3" key="1">
    <citation type="submission" date="2014-06" db="EMBL/GenBank/DDBJ databases">
        <authorList>
            <person name="Swart Estienne"/>
        </authorList>
    </citation>
    <scope>NUCLEOTIDE SEQUENCE [LARGE SCALE GENOMIC DNA]</scope>
    <source>
        <strain evidence="2 3">130c</strain>
    </source>
</reference>
<keyword evidence="3" id="KW-1185">Reference proteome</keyword>
<organism evidence="2 3">
    <name type="scientific">Stylonychia lemnae</name>
    <name type="common">Ciliate</name>
    <dbReference type="NCBI Taxonomy" id="5949"/>
    <lineage>
        <taxon>Eukaryota</taxon>
        <taxon>Sar</taxon>
        <taxon>Alveolata</taxon>
        <taxon>Ciliophora</taxon>
        <taxon>Intramacronucleata</taxon>
        <taxon>Spirotrichea</taxon>
        <taxon>Stichotrichia</taxon>
        <taxon>Sporadotrichida</taxon>
        <taxon>Oxytrichidae</taxon>
        <taxon>Stylonychinae</taxon>
        <taxon>Stylonychia</taxon>
    </lineage>
</organism>
<sequence length="849" mass="98927">MSSCDGLDTMSQLYCIDNCYAQGIAALFQTKEKQLSGEQKLLELGRIQGLLNQEHKQCLYSCEDQRGNERCQNNCNYFFERKQQLTQQYQSQVLRQEQDQQNRVEDDTQSISFFSKPDHNQAYHQLDFSITHYQEEEKKYQFETNERLLNLVANDVYLGYEICITNCDVQLSGCYQRCADLKSREIQMNPIYQSLFNKDTMYDPKIEDFLFSSENIFEDFTGYESDQQKLIRKMEVSTLVNLFALEKYSRATFDPLYLADSTDWDQYKHCKKHCKSNDLNCVPKCLGNFSKSVFNQASQSLNPKDCIVLSQYSLLSDQLDYGRDTSDYVLYQIKSKLSLLSEVEDNAAISYELQIKDLNAIDKCYRKVNNYLEEAECVQMLNQYYQNYDSSQAINSLQSFSEFQQQVGDFDSLLNCYNKARTLNEMQQCNIQHSLYISMYQGRCIQSLYTKDINEKVVEKLQNFLECLYNSNSEEKVQECIEMFEDAANLTMLDLMQFNKGVNQESLLSLHLEHNESPGLKIIETYVGSYAQLKYRPSKALSLIGSENYDEAKIDQLLDKEMSRRDEIFSLKVEQLRDKAIEEFNNTNEYEWFAKAAGQYSENTICSAECMESCFKSEDLPISVIMNDCVLQKCQCQNSNITAMSLSDLQIDVVPFDDYLINSRNSKLLLEQASDYYSITQDVDFDCAYQCLSSQEIIYRAKEICMQKACKVHLNLFRTEENISLQQQKCDPDCANECFSLVFQSARRNCVLGCGCMYGLNLAQNKPLSKKKPQDIKMPNSLYVNIFISILILAFLGGLFITIRRAKNQIFISQMEEKHQARRQKIRQMRDYDQDEKTFDVTERYEKVI</sequence>
<accession>A0A078A6I9</accession>
<keyword evidence="1" id="KW-0472">Membrane</keyword>
<evidence type="ECO:0000313" key="3">
    <source>
        <dbReference type="Proteomes" id="UP000039865"/>
    </source>
</evidence>
<gene>
    <name evidence="2" type="primary">Contig6777.g7249</name>
    <name evidence="2" type="ORF">STYLEM_5344</name>
</gene>
<protein>
    <recommendedName>
        <fullName evidence="4">Transmembrane protein</fullName>
    </recommendedName>
</protein>
<feature type="transmembrane region" description="Helical" evidence="1">
    <location>
        <begin position="782"/>
        <end position="803"/>
    </location>
</feature>
<evidence type="ECO:0000313" key="2">
    <source>
        <dbReference type="EMBL" id="CDW76344.1"/>
    </source>
</evidence>
<dbReference type="EMBL" id="CCKQ01005187">
    <property type="protein sequence ID" value="CDW76344.1"/>
    <property type="molecule type" value="Genomic_DNA"/>
</dbReference>
<dbReference type="AlphaFoldDB" id="A0A078A6I9"/>
<keyword evidence="1" id="KW-0812">Transmembrane</keyword>
<keyword evidence="1" id="KW-1133">Transmembrane helix</keyword>